<dbReference type="OrthoDB" id="9776116at2"/>
<dbReference type="KEGG" id="pko:PKOR_17665"/>
<dbReference type="STRING" id="400092.PKOR_17665"/>
<evidence type="ECO:0000313" key="3">
    <source>
        <dbReference type="Proteomes" id="UP000033109"/>
    </source>
</evidence>
<dbReference type="Gene3D" id="3.40.50.410">
    <property type="entry name" value="von Willebrand factor, type A domain"/>
    <property type="match status" value="1"/>
</dbReference>
<evidence type="ECO:0000259" key="1">
    <source>
        <dbReference type="Pfam" id="PF01882"/>
    </source>
</evidence>
<dbReference type="Pfam" id="PF01882">
    <property type="entry name" value="DUF58"/>
    <property type="match status" value="1"/>
</dbReference>
<evidence type="ECO:0000313" key="2">
    <source>
        <dbReference type="EMBL" id="AKD04588.1"/>
    </source>
</evidence>
<dbReference type="AlphaFoldDB" id="A0A0E3ZFZ3"/>
<organism evidence="2 3">
    <name type="scientific">Pontibacter korlensis</name>
    <dbReference type="NCBI Taxonomy" id="400092"/>
    <lineage>
        <taxon>Bacteria</taxon>
        <taxon>Pseudomonadati</taxon>
        <taxon>Bacteroidota</taxon>
        <taxon>Cytophagia</taxon>
        <taxon>Cytophagales</taxon>
        <taxon>Hymenobacteraceae</taxon>
        <taxon>Pontibacter</taxon>
    </lineage>
</organism>
<feature type="domain" description="DUF58" evidence="1">
    <location>
        <begin position="40"/>
        <end position="252"/>
    </location>
</feature>
<dbReference type="PANTHER" id="PTHR33608">
    <property type="entry name" value="BLL2464 PROTEIN"/>
    <property type="match status" value="1"/>
</dbReference>
<dbReference type="InterPro" id="IPR036465">
    <property type="entry name" value="vWFA_dom_sf"/>
</dbReference>
<gene>
    <name evidence="2" type="ORF">PKOR_17665</name>
</gene>
<sequence length="293" mass="33749">MKELVKKLRKYEIRIRKAITTQMQGDFHSVFKGTGLEFDDVRSYQYGDDVRSIDWNVSAKGHGTFVKTYREEKEQSVFLMLDVSASQRIGTGLQQKLDVGKEICGVLALSAARQQSQIGIICISDRKEKYLKPAKGIQQAYSIIKAVSELEPKSAKTDLAAGIKLTLDIIRRRSIILLLSDFIDINYEKELSMLARRHDLIVLHLRDIREQQLPPMGIVPILDKETGRTVWLNTSGEEFQKRYLAQYQENQEQLMRLCQKYQANYLAIDTNEDYVPQLVNLFRLRNKSTKKSA</sequence>
<dbReference type="RefSeq" id="WP_046312451.1">
    <property type="nucleotide sequence ID" value="NZ_CBCSCY010000013.1"/>
</dbReference>
<dbReference type="InterPro" id="IPR002881">
    <property type="entry name" value="DUF58"/>
</dbReference>
<dbReference type="SUPFAM" id="SSF53300">
    <property type="entry name" value="vWA-like"/>
    <property type="match status" value="1"/>
</dbReference>
<reference evidence="2 3" key="1">
    <citation type="journal article" date="2015" name="Sci. Rep.">
        <title>Unraveling adaptation of Pontibacter korlensis to radiation and infertility in desert through complete genome and comparative transcriptomic analysis.</title>
        <authorList>
            <person name="Dai J."/>
            <person name="Dai W."/>
            <person name="Qiu C."/>
            <person name="Yang Z."/>
            <person name="Zhang Y."/>
            <person name="Zhou M."/>
            <person name="Zhang L."/>
            <person name="Fang C."/>
            <person name="Gao Q."/>
            <person name="Yang Q."/>
            <person name="Li X."/>
            <person name="Wang Z."/>
            <person name="Wang Z."/>
            <person name="Jia Z."/>
            <person name="Chen X."/>
        </authorList>
    </citation>
    <scope>NUCLEOTIDE SEQUENCE [LARGE SCALE GENOMIC DNA]</scope>
    <source>
        <strain evidence="2 3">X14-1T</strain>
    </source>
</reference>
<name>A0A0E3ZFZ3_9BACT</name>
<dbReference type="PANTHER" id="PTHR33608:SF6">
    <property type="entry name" value="BLL2464 PROTEIN"/>
    <property type="match status" value="1"/>
</dbReference>
<proteinExistence type="predicted"/>
<keyword evidence="3" id="KW-1185">Reference proteome</keyword>
<dbReference type="EMBL" id="CP009621">
    <property type="protein sequence ID" value="AKD04588.1"/>
    <property type="molecule type" value="Genomic_DNA"/>
</dbReference>
<protein>
    <recommendedName>
        <fullName evidence="1">DUF58 domain-containing protein</fullName>
    </recommendedName>
</protein>
<accession>A0A0E3ZFZ3</accession>
<dbReference type="Proteomes" id="UP000033109">
    <property type="component" value="Chromosome"/>
</dbReference>
<dbReference type="HOGENOM" id="CLU_054927_2_0_10"/>
<dbReference type="PATRIC" id="fig|400092.3.peg.3876"/>